<comment type="cofactor">
    <cofactor evidence="3">
        <name>Mg(2+)</name>
        <dbReference type="ChEBI" id="CHEBI:18420"/>
    </cofactor>
    <text evidence="3">Binds 2 magnesium ions per subunit.</text>
</comment>
<organism evidence="4 5">
    <name type="scientific">Streptosporangium album</name>
    <dbReference type="NCBI Taxonomy" id="47479"/>
    <lineage>
        <taxon>Bacteria</taxon>
        <taxon>Bacillati</taxon>
        <taxon>Actinomycetota</taxon>
        <taxon>Actinomycetes</taxon>
        <taxon>Streptosporangiales</taxon>
        <taxon>Streptosporangiaceae</taxon>
        <taxon>Streptosporangium</taxon>
    </lineage>
</organism>
<feature type="binding site" evidence="3">
    <location>
        <position position="299"/>
    </location>
    <ligand>
        <name>Mg(2+)</name>
        <dbReference type="ChEBI" id="CHEBI:18420"/>
        <label>1</label>
    </ligand>
</feature>
<dbReference type="SUPFAM" id="SSF101478">
    <property type="entry name" value="ADP-ribosylglycohydrolase"/>
    <property type="match status" value="1"/>
</dbReference>
<dbReference type="EMBL" id="JACHJU010000001">
    <property type="protein sequence ID" value="MBB4936850.1"/>
    <property type="molecule type" value="Genomic_DNA"/>
</dbReference>
<dbReference type="Proteomes" id="UP000534286">
    <property type="component" value="Unassembled WGS sequence"/>
</dbReference>
<keyword evidence="5" id="KW-1185">Reference proteome</keyword>
<dbReference type="InterPro" id="IPR005502">
    <property type="entry name" value="Ribosyl_crysJ1"/>
</dbReference>
<keyword evidence="2 4" id="KW-0378">Hydrolase</keyword>
<dbReference type="Pfam" id="PF03747">
    <property type="entry name" value="ADP_ribosyl_GH"/>
    <property type="match status" value="1"/>
</dbReference>
<dbReference type="PANTHER" id="PTHR16222">
    <property type="entry name" value="ADP-RIBOSYLGLYCOHYDROLASE"/>
    <property type="match status" value="1"/>
</dbReference>
<accession>A0A7W7RRM7</accession>
<reference evidence="4 5" key="1">
    <citation type="submission" date="2020-08" db="EMBL/GenBank/DDBJ databases">
        <title>Sequencing the genomes of 1000 actinobacteria strains.</title>
        <authorList>
            <person name="Klenk H.-P."/>
        </authorList>
    </citation>
    <scope>NUCLEOTIDE SEQUENCE [LARGE SCALE GENOMIC DNA]</scope>
    <source>
        <strain evidence="4 5">DSM 43023</strain>
    </source>
</reference>
<proteinExistence type="inferred from homology"/>
<dbReference type="GO" id="GO:0016787">
    <property type="term" value="F:hydrolase activity"/>
    <property type="evidence" value="ECO:0007669"/>
    <property type="project" value="UniProtKB-KW"/>
</dbReference>
<dbReference type="Gene3D" id="1.10.4080.10">
    <property type="entry name" value="ADP-ribosylation/Crystallin J1"/>
    <property type="match status" value="1"/>
</dbReference>
<comment type="similarity">
    <text evidence="1">Belongs to the ADP-ribosylglycohydrolase family.</text>
</comment>
<dbReference type="AlphaFoldDB" id="A0A7W7RRM7"/>
<evidence type="ECO:0000313" key="5">
    <source>
        <dbReference type="Proteomes" id="UP000534286"/>
    </source>
</evidence>
<dbReference type="InterPro" id="IPR050792">
    <property type="entry name" value="ADP-ribosylglycohydrolase"/>
</dbReference>
<feature type="binding site" evidence="3">
    <location>
        <position position="67"/>
    </location>
    <ligand>
        <name>Mg(2+)</name>
        <dbReference type="ChEBI" id="CHEBI:18420"/>
        <label>1</label>
    </ligand>
</feature>
<feature type="binding site" evidence="3">
    <location>
        <position position="302"/>
    </location>
    <ligand>
        <name>Mg(2+)</name>
        <dbReference type="ChEBI" id="CHEBI:18420"/>
        <label>2</label>
    </ligand>
</feature>
<dbReference type="InterPro" id="IPR036705">
    <property type="entry name" value="Ribosyl_crysJ1_sf"/>
</dbReference>
<protein>
    <submittedName>
        <fullName evidence="4">ADP-ribosylglycohydrolase</fullName>
    </submittedName>
</protein>
<dbReference type="RefSeq" id="WP_184753318.1">
    <property type="nucleotide sequence ID" value="NZ_JACHJU010000001.1"/>
</dbReference>
<keyword evidence="3" id="KW-0479">Metal-binding</keyword>
<gene>
    <name evidence="4" type="ORF">FHR32_001155</name>
</gene>
<feature type="binding site" evidence="3">
    <location>
        <position position="66"/>
    </location>
    <ligand>
        <name>Mg(2+)</name>
        <dbReference type="ChEBI" id="CHEBI:18420"/>
        <label>1</label>
    </ligand>
</feature>
<comment type="caution">
    <text evidence="4">The sequence shown here is derived from an EMBL/GenBank/DDBJ whole genome shotgun (WGS) entry which is preliminary data.</text>
</comment>
<keyword evidence="3" id="KW-0460">Magnesium</keyword>
<feature type="binding site" evidence="3">
    <location>
        <position position="68"/>
    </location>
    <ligand>
        <name>Mg(2+)</name>
        <dbReference type="ChEBI" id="CHEBI:18420"/>
        <label>1</label>
    </ligand>
</feature>
<dbReference type="GO" id="GO:0046872">
    <property type="term" value="F:metal ion binding"/>
    <property type="evidence" value="ECO:0007669"/>
    <property type="project" value="UniProtKB-KW"/>
</dbReference>
<evidence type="ECO:0000256" key="2">
    <source>
        <dbReference type="ARBA" id="ARBA00022801"/>
    </source>
</evidence>
<evidence type="ECO:0000256" key="3">
    <source>
        <dbReference type="PIRSR" id="PIRSR605502-1"/>
    </source>
</evidence>
<sequence length="357" mass="38066">MTVLRSPDDLPDYRSRVRGCLLGGALGDALGAPVEFESVRRIREQYGPAGVTGLVTDWRGKVGLITDDTQMTLFTVEGLIRRPEVAALRRAYLRWLDTQQHPSPPPANGVIRTGWLREQAWLYSKRAPGNACLSGLLHGQAVAPAPFGERGPVNPDSKGCGTVMRSAPFGLRAPSPRHAFELSAECAQITHGHPTGYLAAGAFAAVVHFLMEGGPLAEAVRKATDLLMAYPRHEETTRALRAAVDLAAEGAPSPEKVESLGGAWVAEEALAIAVYCALAYPEAHELPQALLLAVNHSGDSDSTGAICGNLLGALHGETALPARWLAQLEGRDVIVELADDFTAQPAGDLGHEKYPRD</sequence>
<evidence type="ECO:0000256" key="1">
    <source>
        <dbReference type="ARBA" id="ARBA00010702"/>
    </source>
</evidence>
<name>A0A7W7RRM7_9ACTN</name>
<evidence type="ECO:0000313" key="4">
    <source>
        <dbReference type="EMBL" id="MBB4936850.1"/>
    </source>
</evidence>
<feature type="binding site" evidence="3">
    <location>
        <position position="301"/>
    </location>
    <ligand>
        <name>Mg(2+)</name>
        <dbReference type="ChEBI" id="CHEBI:18420"/>
        <label>1</label>
    </ligand>
</feature>
<dbReference type="PANTHER" id="PTHR16222:SF24">
    <property type="entry name" value="ADP-RIBOSYLHYDROLASE ARH3"/>
    <property type="match status" value="1"/>
</dbReference>